<keyword evidence="1" id="KW-0723">Serine/threonine-protein kinase</keyword>
<keyword evidence="2" id="KW-0808">Transferase</keyword>
<name>A0A5C6SHB5_FUSOC</name>
<dbReference type="GO" id="GO:0043484">
    <property type="term" value="P:regulation of RNA splicing"/>
    <property type="evidence" value="ECO:0007669"/>
    <property type="project" value="TreeGrafter"/>
</dbReference>
<dbReference type="InterPro" id="IPR011009">
    <property type="entry name" value="Kinase-like_dom_sf"/>
</dbReference>
<sequence length="403" mass="46177">MPVDFYRRRLPPCSGREFFMGKGFPSEHRYKGDWVKVEELITTLGGTLSAKRTNNVTDILLVGRDGTPQTGLGEIIDGDREWAKDRKLKIRSSEWLSEVYCQYRFFFKDKPPLEPDVRSIVLKEPLYTDGDGYLIVAPGDKLIPRFQIIDRIMEKRHSSTVVYVKDEKIQDIVPMVISRQGQPYTDEILDYLRVLQTIKVNDPKNLSRCQWLWDCFCYNGHICAIEENRFDSLSTLLHRRPRFNHGEIRSFIRQLFKSVAFLHKIGIVHTSLSPRNVLLCPQSLSPEIKVVSSATGTNHQGTKPSSLLSAQIQIVGFHCAPRKSSGETEECEVLDLIYQRAPGSLGEKYSPTTTNSSQSIEHYKHTLKRIDCPAECSDFLGQIFTTSKKRITAEEALKHPWLR</sequence>
<organism evidence="7 8">
    <name type="scientific">Fusarium oxysporum f. sp. cubense</name>
    <dbReference type="NCBI Taxonomy" id="61366"/>
    <lineage>
        <taxon>Eukaryota</taxon>
        <taxon>Fungi</taxon>
        <taxon>Dikarya</taxon>
        <taxon>Ascomycota</taxon>
        <taxon>Pezizomycotina</taxon>
        <taxon>Sordariomycetes</taxon>
        <taxon>Hypocreomycetidae</taxon>
        <taxon>Hypocreales</taxon>
        <taxon>Nectriaceae</taxon>
        <taxon>Fusarium</taxon>
        <taxon>Fusarium oxysporum species complex</taxon>
    </lineage>
</organism>
<reference evidence="7 8" key="1">
    <citation type="submission" date="2019-07" db="EMBL/GenBank/DDBJ databases">
        <title>The First High-Quality Draft Genome Sequence of the Causal Agent of the Current Panama Disease Epidemic.</title>
        <authorList>
            <person name="Warmington R.J."/>
            <person name="Kay W."/>
            <person name="Jeffries A."/>
            <person name="Bebber D."/>
            <person name="Moore K."/>
            <person name="Studholme D.J."/>
        </authorList>
    </citation>
    <scope>NUCLEOTIDE SEQUENCE [LARGE SCALE GENOMIC DNA]</scope>
    <source>
        <strain evidence="7 8">TR4</strain>
    </source>
</reference>
<dbReference type="PANTHER" id="PTHR45646:SF11">
    <property type="entry name" value="SERINE_THREONINE-PROTEIN KINASE DOA"/>
    <property type="match status" value="1"/>
</dbReference>
<evidence type="ECO:0000256" key="5">
    <source>
        <dbReference type="ARBA" id="ARBA00022840"/>
    </source>
</evidence>
<dbReference type="SUPFAM" id="SSF56112">
    <property type="entry name" value="Protein kinase-like (PK-like)"/>
    <property type="match status" value="1"/>
</dbReference>
<dbReference type="AlphaFoldDB" id="A0A5C6SHB5"/>
<dbReference type="GO" id="GO:0005524">
    <property type="term" value="F:ATP binding"/>
    <property type="evidence" value="ECO:0007669"/>
    <property type="project" value="UniProtKB-KW"/>
</dbReference>
<evidence type="ECO:0000259" key="6">
    <source>
        <dbReference type="PROSITE" id="PS50011"/>
    </source>
</evidence>
<feature type="domain" description="Protein kinase" evidence="6">
    <location>
        <begin position="146"/>
        <end position="402"/>
    </location>
</feature>
<dbReference type="InterPro" id="IPR000719">
    <property type="entry name" value="Prot_kinase_dom"/>
</dbReference>
<dbReference type="Proteomes" id="UP000321331">
    <property type="component" value="Unassembled WGS sequence"/>
</dbReference>
<keyword evidence="3" id="KW-0547">Nucleotide-binding</keyword>
<dbReference type="PANTHER" id="PTHR45646">
    <property type="entry name" value="SERINE/THREONINE-PROTEIN KINASE DOA-RELATED"/>
    <property type="match status" value="1"/>
</dbReference>
<dbReference type="GO" id="GO:0004674">
    <property type="term" value="F:protein serine/threonine kinase activity"/>
    <property type="evidence" value="ECO:0007669"/>
    <property type="project" value="UniProtKB-KW"/>
</dbReference>
<keyword evidence="5" id="KW-0067">ATP-binding</keyword>
<proteinExistence type="predicted"/>
<dbReference type="InterPro" id="IPR051175">
    <property type="entry name" value="CLK_kinases"/>
</dbReference>
<evidence type="ECO:0000256" key="1">
    <source>
        <dbReference type="ARBA" id="ARBA00022527"/>
    </source>
</evidence>
<dbReference type="SMART" id="SM00220">
    <property type="entry name" value="S_TKc"/>
    <property type="match status" value="1"/>
</dbReference>
<evidence type="ECO:0000256" key="3">
    <source>
        <dbReference type="ARBA" id="ARBA00022741"/>
    </source>
</evidence>
<dbReference type="PROSITE" id="PS50011">
    <property type="entry name" value="PROTEIN_KINASE_DOM"/>
    <property type="match status" value="1"/>
</dbReference>
<protein>
    <recommendedName>
        <fullName evidence="6">Protein kinase domain-containing protein</fullName>
    </recommendedName>
</protein>
<evidence type="ECO:0000256" key="4">
    <source>
        <dbReference type="ARBA" id="ARBA00022777"/>
    </source>
</evidence>
<keyword evidence="4" id="KW-0418">Kinase</keyword>
<evidence type="ECO:0000256" key="2">
    <source>
        <dbReference type="ARBA" id="ARBA00022679"/>
    </source>
</evidence>
<gene>
    <name evidence="7" type="ORF">FocTR4_00012140</name>
</gene>
<accession>A0A5C6SHB5</accession>
<dbReference type="Gene3D" id="3.30.200.20">
    <property type="entry name" value="Phosphorylase Kinase, domain 1"/>
    <property type="match status" value="1"/>
</dbReference>
<dbReference type="GO" id="GO:0005634">
    <property type="term" value="C:nucleus"/>
    <property type="evidence" value="ECO:0007669"/>
    <property type="project" value="TreeGrafter"/>
</dbReference>
<comment type="caution">
    <text evidence="7">The sequence shown here is derived from an EMBL/GenBank/DDBJ whole genome shotgun (WGS) entry which is preliminary data.</text>
</comment>
<dbReference type="Gene3D" id="1.10.510.10">
    <property type="entry name" value="Transferase(Phosphotransferase) domain 1"/>
    <property type="match status" value="1"/>
</dbReference>
<evidence type="ECO:0000313" key="8">
    <source>
        <dbReference type="Proteomes" id="UP000321331"/>
    </source>
</evidence>
<evidence type="ECO:0000313" key="7">
    <source>
        <dbReference type="EMBL" id="TXB97268.1"/>
    </source>
</evidence>
<dbReference type="EMBL" id="VMNF01000014">
    <property type="protein sequence ID" value="TXB97268.1"/>
    <property type="molecule type" value="Genomic_DNA"/>
</dbReference>